<reference evidence="1 2" key="1">
    <citation type="journal article" date="2014" name="Antonie Van Leeuwenhoek">
        <title>Hyphomonas beringensis sp. nov. and Hyphomonas chukchiensis sp. nov., isolated from surface seawater of the Bering Sea and Chukchi Sea.</title>
        <authorList>
            <person name="Li C."/>
            <person name="Lai Q."/>
            <person name="Li G."/>
            <person name="Dong C."/>
            <person name="Wang J."/>
            <person name="Liao Y."/>
            <person name="Shao Z."/>
        </authorList>
    </citation>
    <scope>NUCLEOTIDE SEQUENCE [LARGE SCALE GENOMIC DNA]</scope>
    <source>
        <strain evidence="1 2">MHS-3</strain>
    </source>
</reference>
<gene>
    <name evidence="1" type="ORF">HAD_13444</name>
</gene>
<accession>A0A069E1X3</accession>
<sequence>MKTEDAFALFEHEYDADDGLFTKFRMSDDVETERLEHFLKALTVLSEHYEGQTHVEKQMAHRVMSFRDTLSASASHWKVSRPEGLTIQMTTKLIIAFSHVFAG</sequence>
<name>A0A069E1X3_9PROT</name>
<protein>
    <submittedName>
        <fullName evidence="1">Uncharacterized protein</fullName>
    </submittedName>
</protein>
<organism evidence="1 2">
    <name type="scientific">Hyphomonas adhaerens MHS-3</name>
    <dbReference type="NCBI Taxonomy" id="1280949"/>
    <lineage>
        <taxon>Bacteria</taxon>
        <taxon>Pseudomonadati</taxon>
        <taxon>Pseudomonadota</taxon>
        <taxon>Alphaproteobacteria</taxon>
        <taxon>Hyphomonadales</taxon>
        <taxon>Hyphomonadaceae</taxon>
        <taxon>Hyphomonas</taxon>
    </lineage>
</organism>
<evidence type="ECO:0000313" key="1">
    <source>
        <dbReference type="EMBL" id="KCZ83609.1"/>
    </source>
</evidence>
<proteinExistence type="predicted"/>
<dbReference type="STRING" id="1280949.HAD_13444"/>
<dbReference type="RefSeq" id="WP_035572551.1">
    <property type="nucleotide sequence ID" value="NZ_ARYH01000002.1"/>
</dbReference>
<dbReference type="EMBL" id="ARYH01000002">
    <property type="protein sequence ID" value="KCZ83609.1"/>
    <property type="molecule type" value="Genomic_DNA"/>
</dbReference>
<comment type="caution">
    <text evidence="1">The sequence shown here is derived from an EMBL/GenBank/DDBJ whole genome shotgun (WGS) entry which is preliminary data.</text>
</comment>
<dbReference type="PATRIC" id="fig|1280949.3.peg.2732"/>
<keyword evidence="2" id="KW-1185">Reference proteome</keyword>
<dbReference type="Proteomes" id="UP000027446">
    <property type="component" value="Unassembled WGS sequence"/>
</dbReference>
<dbReference type="AlphaFoldDB" id="A0A069E1X3"/>
<dbReference type="OrthoDB" id="1162986at2"/>
<evidence type="ECO:0000313" key="2">
    <source>
        <dbReference type="Proteomes" id="UP000027446"/>
    </source>
</evidence>